<dbReference type="Proteomes" id="UP000293823">
    <property type="component" value="Unassembled WGS sequence"/>
</dbReference>
<organism evidence="3 4">
    <name type="scientific">Alternaria arborescens</name>
    <dbReference type="NCBI Taxonomy" id="156630"/>
    <lineage>
        <taxon>Eukaryota</taxon>
        <taxon>Fungi</taxon>
        <taxon>Dikarya</taxon>
        <taxon>Ascomycota</taxon>
        <taxon>Pezizomycotina</taxon>
        <taxon>Dothideomycetes</taxon>
        <taxon>Pleosporomycetidae</taxon>
        <taxon>Pleosporales</taxon>
        <taxon>Pleosporineae</taxon>
        <taxon>Pleosporaceae</taxon>
        <taxon>Alternaria</taxon>
        <taxon>Alternaria sect. Alternaria</taxon>
    </lineage>
</organism>
<sequence length="60" mass="6120">MRFPTVILPALTGLAFAADSSTNVSQPMSSVAASLSSAASSKGGGNHVENHFSCYSQHHG</sequence>
<name>A0A4V1X0J3_9PLEO</name>
<keyword evidence="2" id="KW-0732">Signal</keyword>
<accession>A0A4V1X0J3</accession>
<feature type="region of interest" description="Disordered" evidence="1">
    <location>
        <begin position="35"/>
        <end position="60"/>
    </location>
</feature>
<reference evidence="4" key="1">
    <citation type="journal article" date="2019" name="bioRxiv">
        <title>Genomics, evolutionary history and diagnostics of the Alternaria alternata species group including apple and Asian pear pathotypes.</title>
        <authorList>
            <person name="Armitage A.D."/>
            <person name="Cockerton H.M."/>
            <person name="Sreenivasaprasad S."/>
            <person name="Woodhall J.W."/>
            <person name="Lane C.R."/>
            <person name="Harrison R.J."/>
            <person name="Clarkson J.P."/>
        </authorList>
    </citation>
    <scope>NUCLEOTIDE SEQUENCE [LARGE SCALE GENOMIC DNA]</scope>
    <source>
        <strain evidence="4">RGR 97.0016</strain>
    </source>
</reference>
<protein>
    <submittedName>
        <fullName evidence="3">Uncharacterized protein</fullName>
    </submittedName>
</protein>
<comment type="caution">
    <text evidence="3">The sequence shown here is derived from an EMBL/GenBank/DDBJ whole genome shotgun (WGS) entry which is preliminary data.</text>
</comment>
<gene>
    <name evidence="3" type="ORF">AA0113_g10326</name>
</gene>
<proteinExistence type="predicted"/>
<feature type="chain" id="PRO_5020263806" evidence="2">
    <location>
        <begin position="18"/>
        <end position="60"/>
    </location>
</feature>
<dbReference type="AlphaFoldDB" id="A0A4V1X0J3"/>
<evidence type="ECO:0000313" key="4">
    <source>
        <dbReference type="Proteomes" id="UP000293823"/>
    </source>
</evidence>
<evidence type="ECO:0000313" key="3">
    <source>
        <dbReference type="EMBL" id="RYO45688.1"/>
    </source>
</evidence>
<keyword evidence="4" id="KW-1185">Reference proteome</keyword>
<evidence type="ECO:0000256" key="2">
    <source>
        <dbReference type="SAM" id="SignalP"/>
    </source>
</evidence>
<feature type="signal peptide" evidence="2">
    <location>
        <begin position="1"/>
        <end position="17"/>
    </location>
</feature>
<dbReference type="EMBL" id="PEJP01000052">
    <property type="protein sequence ID" value="RYO45688.1"/>
    <property type="molecule type" value="Genomic_DNA"/>
</dbReference>
<evidence type="ECO:0000256" key="1">
    <source>
        <dbReference type="SAM" id="MobiDB-lite"/>
    </source>
</evidence>